<evidence type="ECO:0008006" key="7">
    <source>
        <dbReference type="Google" id="ProtNLM"/>
    </source>
</evidence>
<dbReference type="InterPro" id="IPR027417">
    <property type="entry name" value="P-loop_NTPase"/>
</dbReference>
<dbReference type="Gene3D" id="3.40.440.10">
    <property type="entry name" value="Adenylosuccinate Synthetase, subunit A, domain 1"/>
    <property type="match status" value="2"/>
</dbReference>
<evidence type="ECO:0000256" key="2">
    <source>
        <dbReference type="ARBA" id="ARBA00022723"/>
    </source>
</evidence>
<protein>
    <recommendedName>
        <fullName evidence="7">AMPSase</fullName>
    </recommendedName>
</protein>
<dbReference type="GO" id="GO:0004019">
    <property type="term" value="F:adenylosuccinate synthase activity"/>
    <property type="evidence" value="ECO:0007669"/>
    <property type="project" value="InterPro"/>
</dbReference>
<dbReference type="GO" id="GO:0046040">
    <property type="term" value="P:IMP metabolic process"/>
    <property type="evidence" value="ECO:0007669"/>
    <property type="project" value="TreeGrafter"/>
</dbReference>
<sequence length="342" mass="37811">MITIVIGGQYGSEGKGAFIAWLTDPRTRNGKDLLVIRTGGPNAGHSMKLYDGTVFKARHVPCAIHNRRVVMALGPGAVVDPDYLIGEELPYLKSIGYDVTDRFFIDPMCAVVELKHRDMQRPDFGSTRKGVAGATADRALRTGKVAGDIPRLHHYLKDVADLALDYGHPRDILIETTQGFGLSLTRSGYYPYCTSRDITPGAALNDAGVAMAGPIRTILVLRTHPIRVAGNSGPLRFETTWEELGEESDGYIQPERTTVTNKIRRVGRWDYKLARAAVDACAPDNIVLTFFDYWRPDLANKTVLDPDAFRRIREVEEELDVPVTWISTGFGSIVPLMNHKGS</sequence>
<evidence type="ECO:0000256" key="4">
    <source>
        <dbReference type="ARBA" id="ARBA00022755"/>
    </source>
</evidence>
<keyword evidence="2" id="KW-0479">Metal-binding</keyword>
<dbReference type="PANTHER" id="PTHR11846:SF0">
    <property type="entry name" value="ADENYLOSUCCINATE SYNTHETASE"/>
    <property type="match status" value="1"/>
</dbReference>
<accession>A0A0F9M087</accession>
<proteinExistence type="inferred from homology"/>
<dbReference type="InterPro" id="IPR042109">
    <property type="entry name" value="Adenylosuccinate_synth_dom1"/>
</dbReference>
<evidence type="ECO:0000256" key="5">
    <source>
        <dbReference type="ARBA" id="ARBA00022842"/>
    </source>
</evidence>
<dbReference type="PANTHER" id="PTHR11846">
    <property type="entry name" value="ADENYLOSUCCINATE SYNTHETASE"/>
    <property type="match status" value="1"/>
</dbReference>
<organism evidence="6">
    <name type="scientific">marine sediment metagenome</name>
    <dbReference type="NCBI Taxonomy" id="412755"/>
    <lineage>
        <taxon>unclassified sequences</taxon>
        <taxon>metagenomes</taxon>
        <taxon>ecological metagenomes</taxon>
    </lineage>
</organism>
<keyword evidence="5" id="KW-0460">Magnesium</keyword>
<evidence type="ECO:0000313" key="6">
    <source>
        <dbReference type="EMBL" id="KKM92741.1"/>
    </source>
</evidence>
<dbReference type="GO" id="GO:0044208">
    <property type="term" value="P:'de novo' AMP biosynthetic process"/>
    <property type="evidence" value="ECO:0007669"/>
    <property type="project" value="TreeGrafter"/>
</dbReference>
<dbReference type="GO" id="GO:0046872">
    <property type="term" value="F:metal ion binding"/>
    <property type="evidence" value="ECO:0007669"/>
    <property type="project" value="UniProtKB-KW"/>
</dbReference>
<name>A0A0F9M087_9ZZZZ</name>
<dbReference type="HAMAP" id="MF_00011">
    <property type="entry name" value="Adenylosucc_synth"/>
    <property type="match status" value="1"/>
</dbReference>
<keyword evidence="1" id="KW-0436">Ligase</keyword>
<keyword evidence="3" id="KW-0547">Nucleotide-binding</keyword>
<comment type="caution">
    <text evidence="6">The sequence shown here is derived from an EMBL/GenBank/DDBJ whole genome shotgun (WGS) entry which is preliminary data.</text>
</comment>
<dbReference type="EMBL" id="LAZR01006353">
    <property type="protein sequence ID" value="KKM92741.1"/>
    <property type="molecule type" value="Genomic_DNA"/>
</dbReference>
<evidence type="ECO:0000256" key="1">
    <source>
        <dbReference type="ARBA" id="ARBA00022598"/>
    </source>
</evidence>
<dbReference type="Pfam" id="PF00709">
    <property type="entry name" value="Adenylsucc_synt"/>
    <property type="match status" value="1"/>
</dbReference>
<dbReference type="AlphaFoldDB" id="A0A0F9M087"/>
<gene>
    <name evidence="6" type="ORF">LCGC14_1215370</name>
</gene>
<dbReference type="SMART" id="SM00788">
    <property type="entry name" value="Adenylsucc_synt"/>
    <property type="match status" value="1"/>
</dbReference>
<dbReference type="GO" id="GO:0000166">
    <property type="term" value="F:nucleotide binding"/>
    <property type="evidence" value="ECO:0007669"/>
    <property type="project" value="UniProtKB-KW"/>
</dbReference>
<dbReference type="InterPro" id="IPR001114">
    <property type="entry name" value="Adenylosuccinate_synthetase"/>
</dbReference>
<reference evidence="6" key="1">
    <citation type="journal article" date="2015" name="Nature">
        <title>Complex archaea that bridge the gap between prokaryotes and eukaryotes.</title>
        <authorList>
            <person name="Spang A."/>
            <person name="Saw J.H."/>
            <person name="Jorgensen S.L."/>
            <person name="Zaremba-Niedzwiedzka K."/>
            <person name="Martijn J."/>
            <person name="Lind A.E."/>
            <person name="van Eijk R."/>
            <person name="Schleper C."/>
            <person name="Guy L."/>
            <person name="Ettema T.J."/>
        </authorList>
    </citation>
    <scope>NUCLEOTIDE SEQUENCE</scope>
</reference>
<evidence type="ECO:0000256" key="3">
    <source>
        <dbReference type="ARBA" id="ARBA00022741"/>
    </source>
</evidence>
<dbReference type="GO" id="GO:0005737">
    <property type="term" value="C:cytoplasm"/>
    <property type="evidence" value="ECO:0007669"/>
    <property type="project" value="TreeGrafter"/>
</dbReference>
<dbReference type="SUPFAM" id="SSF52540">
    <property type="entry name" value="P-loop containing nucleoside triphosphate hydrolases"/>
    <property type="match status" value="1"/>
</dbReference>
<keyword evidence="4" id="KW-0658">Purine biosynthesis</keyword>